<evidence type="ECO:0000259" key="3">
    <source>
        <dbReference type="Pfam" id="PF01408"/>
    </source>
</evidence>
<dbReference type="GO" id="GO:0016491">
    <property type="term" value="F:oxidoreductase activity"/>
    <property type="evidence" value="ECO:0007669"/>
    <property type="project" value="UniProtKB-KW"/>
</dbReference>
<dbReference type="GO" id="GO:0000166">
    <property type="term" value="F:nucleotide binding"/>
    <property type="evidence" value="ECO:0007669"/>
    <property type="project" value="InterPro"/>
</dbReference>
<evidence type="ECO:0000259" key="4">
    <source>
        <dbReference type="Pfam" id="PF22725"/>
    </source>
</evidence>
<keyword evidence="6" id="KW-1185">Reference proteome</keyword>
<feature type="domain" description="Gfo/Idh/MocA-like oxidoreductase N-terminal" evidence="3">
    <location>
        <begin position="25"/>
        <end position="138"/>
    </location>
</feature>
<comment type="similarity">
    <text evidence="1">Belongs to the Gfo/Idh/MocA family.</text>
</comment>
<gene>
    <name evidence="5" type="ORF">GCM10007304_29220</name>
</gene>
<organism evidence="5 6">
    <name type="scientific">Rhodococcoides trifolii</name>
    <dbReference type="NCBI Taxonomy" id="908250"/>
    <lineage>
        <taxon>Bacteria</taxon>
        <taxon>Bacillati</taxon>
        <taxon>Actinomycetota</taxon>
        <taxon>Actinomycetes</taxon>
        <taxon>Mycobacteriales</taxon>
        <taxon>Nocardiaceae</taxon>
        <taxon>Rhodococcoides</taxon>
    </lineage>
</organism>
<protein>
    <submittedName>
        <fullName evidence="5">Oxidoreductase</fullName>
    </submittedName>
</protein>
<comment type="caution">
    <text evidence="5">The sequence shown here is derived from an EMBL/GenBank/DDBJ whole genome shotgun (WGS) entry which is preliminary data.</text>
</comment>
<dbReference type="InterPro" id="IPR036291">
    <property type="entry name" value="NAD(P)-bd_dom_sf"/>
</dbReference>
<evidence type="ECO:0000313" key="5">
    <source>
        <dbReference type="EMBL" id="GGG13338.1"/>
    </source>
</evidence>
<dbReference type="AlphaFoldDB" id="A0A917FY06"/>
<dbReference type="InterPro" id="IPR050984">
    <property type="entry name" value="Gfo/Idh/MocA_domain"/>
</dbReference>
<keyword evidence="2" id="KW-0560">Oxidoreductase</keyword>
<dbReference type="Gene3D" id="3.30.360.10">
    <property type="entry name" value="Dihydrodipicolinate Reductase, domain 2"/>
    <property type="match status" value="1"/>
</dbReference>
<dbReference type="InterPro" id="IPR055170">
    <property type="entry name" value="GFO_IDH_MocA-like_dom"/>
</dbReference>
<dbReference type="Gene3D" id="3.40.50.720">
    <property type="entry name" value="NAD(P)-binding Rossmann-like Domain"/>
    <property type="match status" value="1"/>
</dbReference>
<accession>A0A917FY06</accession>
<dbReference type="Pfam" id="PF22725">
    <property type="entry name" value="GFO_IDH_MocA_C3"/>
    <property type="match status" value="1"/>
</dbReference>
<reference evidence="5" key="2">
    <citation type="submission" date="2020-09" db="EMBL/GenBank/DDBJ databases">
        <authorList>
            <person name="Sun Q."/>
            <person name="Sedlacek I."/>
        </authorList>
    </citation>
    <scope>NUCLEOTIDE SEQUENCE</scope>
    <source>
        <strain evidence="5">CCM 7905</strain>
    </source>
</reference>
<feature type="domain" description="GFO/IDH/MocA-like oxidoreductase" evidence="4">
    <location>
        <begin position="155"/>
        <end position="266"/>
    </location>
</feature>
<evidence type="ECO:0000313" key="6">
    <source>
        <dbReference type="Proteomes" id="UP000654257"/>
    </source>
</evidence>
<proteinExistence type="inferred from homology"/>
<reference evidence="5" key="1">
    <citation type="journal article" date="2014" name="Int. J. Syst. Evol. Microbiol.">
        <title>Complete genome sequence of Corynebacterium casei LMG S-19264T (=DSM 44701T), isolated from a smear-ripened cheese.</title>
        <authorList>
            <consortium name="US DOE Joint Genome Institute (JGI-PGF)"/>
            <person name="Walter F."/>
            <person name="Albersmeier A."/>
            <person name="Kalinowski J."/>
            <person name="Ruckert C."/>
        </authorList>
    </citation>
    <scope>NUCLEOTIDE SEQUENCE</scope>
    <source>
        <strain evidence="5">CCM 7905</strain>
    </source>
</reference>
<dbReference type="SUPFAM" id="SSF51735">
    <property type="entry name" value="NAD(P)-binding Rossmann-fold domains"/>
    <property type="match status" value="1"/>
</dbReference>
<dbReference type="InterPro" id="IPR000683">
    <property type="entry name" value="Gfo/Idh/MocA-like_OxRdtase_N"/>
</dbReference>
<dbReference type="SUPFAM" id="SSF55347">
    <property type="entry name" value="Glyceraldehyde-3-phosphate dehydrogenase-like, C-terminal domain"/>
    <property type="match status" value="1"/>
</dbReference>
<dbReference type="PANTHER" id="PTHR22604">
    <property type="entry name" value="OXIDOREDUCTASES"/>
    <property type="match status" value="1"/>
</dbReference>
<evidence type="ECO:0000256" key="2">
    <source>
        <dbReference type="ARBA" id="ARBA00023002"/>
    </source>
</evidence>
<dbReference type="EMBL" id="BMCU01000003">
    <property type="protein sequence ID" value="GGG13338.1"/>
    <property type="molecule type" value="Genomic_DNA"/>
</dbReference>
<dbReference type="PANTHER" id="PTHR22604:SF105">
    <property type="entry name" value="TRANS-1,2-DIHYDROBENZENE-1,2-DIOL DEHYDROGENASE"/>
    <property type="match status" value="1"/>
</dbReference>
<name>A0A917FY06_9NOCA</name>
<dbReference type="Pfam" id="PF01408">
    <property type="entry name" value="GFO_IDH_MocA"/>
    <property type="match status" value="1"/>
</dbReference>
<evidence type="ECO:0000256" key="1">
    <source>
        <dbReference type="ARBA" id="ARBA00010928"/>
    </source>
</evidence>
<dbReference type="Proteomes" id="UP000654257">
    <property type="component" value="Unassembled WGS sequence"/>
</dbReference>
<sequence length="344" mass="36408">MAIYSFPMTTLPTSRVRDPRDAPVLRWGILGPGWIAHRFVESLAARTGQRVMAVASRNRDRAESFAHTHSIDAAFDSYDALLAWADVDIVYVATPHTEHHACALAALAAGKHVLVEKPLGVDAAQAAEIGAAATRAGLFAGEAMWTKFLPKFDVVQQIIDIGMLGPVRTVLADHGEHFTPDHRIYDPALAGGPLLDLGTYVAGFAYSVLGVPTTVAAIGQPANEHINGQVSAVLADSRGNQAVLNTTMLTNTPTTATVCGEDGILEIAGPFFMPGPFTVSLRNGTVLTYAEDPGTQVDGLHYAAVDAARCIADGRTESAVHPVVDAVRTLAIIDEMRAQLGISV</sequence>